<dbReference type="InterPro" id="IPR043472">
    <property type="entry name" value="Macro_dom-like"/>
</dbReference>
<evidence type="ECO:0000313" key="2">
    <source>
        <dbReference type="Proteomes" id="UP000048926"/>
    </source>
</evidence>
<protein>
    <recommendedName>
        <fullName evidence="3">Macro domain-containing protein</fullName>
    </recommendedName>
</protein>
<proteinExistence type="predicted"/>
<dbReference type="OrthoDB" id="489040at2"/>
<dbReference type="SUPFAM" id="SSF52949">
    <property type="entry name" value="Macro domain-like"/>
    <property type="match status" value="1"/>
</dbReference>
<reference evidence="2" key="1">
    <citation type="submission" date="2015-07" db="EMBL/GenBank/DDBJ databases">
        <authorList>
            <person name="Rodrigo-Torres Lidia"/>
            <person name="Arahal R.David."/>
        </authorList>
    </citation>
    <scope>NUCLEOTIDE SEQUENCE [LARGE SCALE GENOMIC DNA]</scope>
    <source>
        <strain evidence="2">CECT 4801</strain>
    </source>
</reference>
<name>A0A0M6Y6G5_9HYPH</name>
<keyword evidence="2" id="KW-1185">Reference proteome</keyword>
<evidence type="ECO:0008006" key="3">
    <source>
        <dbReference type="Google" id="ProtNLM"/>
    </source>
</evidence>
<dbReference type="RefSeq" id="WP_055658865.1">
    <property type="nucleotide sequence ID" value="NZ_CXST01000002.1"/>
</dbReference>
<gene>
    <name evidence="1" type="ORF">LAL4801_04151</name>
</gene>
<evidence type="ECO:0000313" key="1">
    <source>
        <dbReference type="EMBL" id="CTQ45696.1"/>
    </source>
</evidence>
<accession>A0A0M6Y6G5</accession>
<dbReference type="EMBL" id="CXST01000002">
    <property type="protein sequence ID" value="CTQ45696.1"/>
    <property type="molecule type" value="Genomic_DNA"/>
</dbReference>
<sequence>MNGVQFVFVFGSNLAGRHGKGAALYAKQHFGAEYGVGVGRTGNAYAIPTKDRELRTLSLEVVEEGIKAFIEYARERAREAPYEIFILTPIGCGLAGHAKANIAEIFKRLSLPENVLLSNTWVTD</sequence>
<dbReference type="Proteomes" id="UP000048926">
    <property type="component" value="Unassembled WGS sequence"/>
</dbReference>
<organism evidence="1 2">
    <name type="scientific">Roseibium aggregatum</name>
    <dbReference type="NCBI Taxonomy" id="187304"/>
    <lineage>
        <taxon>Bacteria</taxon>
        <taxon>Pseudomonadati</taxon>
        <taxon>Pseudomonadota</taxon>
        <taxon>Alphaproteobacteria</taxon>
        <taxon>Hyphomicrobiales</taxon>
        <taxon>Stappiaceae</taxon>
        <taxon>Roseibium</taxon>
    </lineage>
</organism>
<dbReference type="AlphaFoldDB" id="A0A0M6Y6G5"/>